<name>A0A210QP60_MIZYE</name>
<dbReference type="PANTHER" id="PTHR45679">
    <property type="entry name" value="ER DEGRADATION-ENHANCING ALPHA-MANNOSIDASE-LIKE PROTEIN 2"/>
    <property type="match status" value="1"/>
</dbReference>
<dbReference type="EC" id="3.2.1.-" evidence="7"/>
<dbReference type="Gene3D" id="1.50.10.10">
    <property type="match status" value="1"/>
</dbReference>
<keyword evidence="3" id="KW-0256">Endoplasmic reticulum</keyword>
<dbReference type="InterPro" id="IPR001382">
    <property type="entry name" value="Glyco_hydro_47"/>
</dbReference>
<keyword evidence="12" id="KW-1185">Reference proteome</keyword>
<keyword evidence="9" id="KW-1133">Transmembrane helix</keyword>
<protein>
    <recommendedName>
        <fullName evidence="7">alpha-1,2-Mannosidase</fullName>
        <ecNumber evidence="7">3.2.1.-</ecNumber>
    </recommendedName>
</protein>
<keyword evidence="6" id="KW-0479">Metal-binding</keyword>
<evidence type="ECO:0000313" key="12">
    <source>
        <dbReference type="Proteomes" id="UP000242188"/>
    </source>
</evidence>
<feature type="region of interest" description="Disordered" evidence="8">
    <location>
        <begin position="808"/>
        <end position="866"/>
    </location>
</feature>
<evidence type="ECO:0000256" key="8">
    <source>
        <dbReference type="SAM" id="MobiDB-lite"/>
    </source>
</evidence>
<dbReference type="PANTHER" id="PTHR45679:SF2">
    <property type="entry name" value="ER DEGRADATION-ENHANCING ALPHA-MANNOSIDASE-LIKE PROTEIN 3"/>
    <property type="match status" value="1"/>
</dbReference>
<dbReference type="GO" id="GO:1904380">
    <property type="term" value="P:endoplasmic reticulum mannose trimming"/>
    <property type="evidence" value="ECO:0007669"/>
    <property type="project" value="InterPro"/>
</dbReference>
<feature type="active site" description="Proton donor" evidence="5">
    <location>
        <position position="369"/>
    </location>
</feature>
<keyword evidence="7" id="KW-0326">Glycosidase</keyword>
<proteinExistence type="inferred from homology"/>
<comment type="similarity">
    <text evidence="2 7">Belongs to the glycosyl hydrolase 47 family.</text>
</comment>
<keyword evidence="9" id="KW-0472">Membrane</keyword>
<dbReference type="InterPro" id="IPR036026">
    <property type="entry name" value="Seven-hairpin_glycosidases"/>
</dbReference>
<dbReference type="Proteomes" id="UP000242188">
    <property type="component" value="Unassembled WGS sequence"/>
</dbReference>
<feature type="transmembrane region" description="Helical" evidence="9">
    <location>
        <begin position="7"/>
        <end position="28"/>
    </location>
</feature>
<feature type="compositionally biased region" description="Acidic residues" evidence="8">
    <location>
        <begin position="1085"/>
        <end position="1106"/>
    </location>
</feature>
<evidence type="ECO:0000256" key="1">
    <source>
        <dbReference type="ARBA" id="ARBA00004240"/>
    </source>
</evidence>
<evidence type="ECO:0000259" key="10">
    <source>
        <dbReference type="Pfam" id="PF02225"/>
    </source>
</evidence>
<dbReference type="Pfam" id="PF02225">
    <property type="entry name" value="PA"/>
    <property type="match status" value="1"/>
</dbReference>
<evidence type="ECO:0000256" key="6">
    <source>
        <dbReference type="PIRSR" id="PIRSR601382-2"/>
    </source>
</evidence>
<dbReference type="InterPro" id="IPR044674">
    <property type="entry name" value="EDEM1/2/3"/>
</dbReference>
<feature type="active site" evidence="5">
    <location>
        <position position="275"/>
    </location>
</feature>
<comment type="subcellular location">
    <subcellularLocation>
        <location evidence="1">Endoplasmic reticulum</location>
    </subcellularLocation>
</comment>
<dbReference type="AlphaFoldDB" id="A0A210QP60"/>
<feature type="compositionally biased region" description="Acidic residues" evidence="8">
    <location>
        <begin position="1057"/>
        <end position="1066"/>
    </location>
</feature>
<dbReference type="SUPFAM" id="SSF48225">
    <property type="entry name" value="Seven-hairpin glycosidases"/>
    <property type="match status" value="1"/>
</dbReference>
<dbReference type="Gene3D" id="3.50.30.30">
    <property type="match status" value="1"/>
</dbReference>
<dbReference type="STRING" id="6573.A0A210QP60"/>
<evidence type="ECO:0000256" key="5">
    <source>
        <dbReference type="PIRSR" id="PIRSR601382-1"/>
    </source>
</evidence>
<dbReference type="GO" id="GO:0005975">
    <property type="term" value="P:carbohydrate metabolic process"/>
    <property type="evidence" value="ECO:0007669"/>
    <property type="project" value="InterPro"/>
</dbReference>
<evidence type="ECO:0000313" key="11">
    <source>
        <dbReference type="EMBL" id="OWF50523.1"/>
    </source>
</evidence>
<comment type="cofactor">
    <cofactor evidence="6">
        <name>Ca(2+)</name>
        <dbReference type="ChEBI" id="CHEBI:29108"/>
    </cofactor>
</comment>
<feature type="compositionally biased region" description="Polar residues" evidence="8">
    <location>
        <begin position="1067"/>
        <end position="1082"/>
    </location>
</feature>
<feature type="binding site" evidence="6">
    <location>
        <position position="473"/>
    </location>
    <ligand>
        <name>Ca(2+)</name>
        <dbReference type="ChEBI" id="CHEBI:29108"/>
    </ligand>
</feature>
<dbReference type="GO" id="GO:0005509">
    <property type="term" value="F:calcium ion binding"/>
    <property type="evidence" value="ECO:0007669"/>
    <property type="project" value="InterPro"/>
</dbReference>
<keyword evidence="4" id="KW-0325">Glycoprotein</keyword>
<dbReference type="PRINTS" id="PR00747">
    <property type="entry name" value="GLYHDRLASE47"/>
</dbReference>
<feature type="compositionally biased region" description="Basic and acidic residues" evidence="8">
    <location>
        <begin position="1141"/>
        <end position="1153"/>
    </location>
</feature>
<dbReference type="Pfam" id="PF01532">
    <property type="entry name" value="Glyco_hydro_47"/>
    <property type="match status" value="1"/>
</dbReference>
<evidence type="ECO:0000256" key="4">
    <source>
        <dbReference type="ARBA" id="ARBA00023180"/>
    </source>
</evidence>
<evidence type="ECO:0000256" key="3">
    <source>
        <dbReference type="ARBA" id="ARBA00022824"/>
    </source>
</evidence>
<evidence type="ECO:0000256" key="7">
    <source>
        <dbReference type="RuleBase" id="RU361193"/>
    </source>
</evidence>
<keyword evidence="7" id="KW-0378">Hydrolase</keyword>
<accession>A0A210QP60</accession>
<keyword evidence="9" id="KW-0812">Transmembrane</keyword>
<dbReference type="OrthoDB" id="8118055at2759"/>
<evidence type="ECO:0000256" key="9">
    <source>
        <dbReference type="SAM" id="Phobius"/>
    </source>
</evidence>
<dbReference type="SUPFAM" id="SSF52025">
    <property type="entry name" value="PA domain"/>
    <property type="match status" value="1"/>
</dbReference>
<sequence length="1165" mass="131231">MRTQKIVIISMVVILIIFIVEDSVVLGMSSSEKGELRDKVLEMFRHAYDSYMNHAFPADELMPLSCKGRYRGTMPSRGDIDDSLGNFTLTLIDTLDTLVVLGEIEEFEKAVHLVIEHAKFDSDIIVSVFETNIRVLGGLLGGHVVATFLKKKKKSMDWYNDELLSMAKEVGYRLLPAFNTSTGIPYARVNLKHGITKELSNRCKDTCTACAGTMVLEFAALSRLTGEPIFEEKAHKAMDYLWQQRHRTSDLVGTVINIHSGDWIRRESGVGAGIDSYYEYVLKAYILLGDDTYLQRFNKHYDAVMKYISQGPMFVDVHMHKPLSISRHFMDSLLAFWPGLQVLKGDIKPAMETHEMLYQIMQRHNFLPEAFTTDFRVHWGHHPLRPEFVESTYFLYKATGDPHYLNVGKEVINNLNTYARVDCGFAAIKDVTTGVHEDQMDSYVLAETFKYLYLMFSEKSDRVLDIDDYIFTTEAHLLPLTLSTLSVTNVTARLPKVRSEVYQDMGDFSESFESMSHPSDTVYLEDNKHHTCPNLQHLYQGTNNYAFNLRSKVQNMVDKYTTNSKREGHKPRLRAADFIAGNKAQLDLLLLMGIKIATMADGRVQLLHTAGEAASPEDAEDGMKFMQEMIELSRHQQQETQHDPMIVQVLSDPYFGSLSFKAGPAQFGYSLKTNPPIQGHVVKADPFSACSSINNFEEVEAKIVIIERGNCMFVDKARNLQKAGAKGSIVIDNTEGSSSDSHALFAMSGDGQQDVEIPLVFLFHKEGQTILKLLEEFPNLEVLLGEREMNAEAFLPKEPQSLIEQNLEANGPTCGGNTAKKAKDPATDDAGDSPDIVQTPEATDTKPSKHRVHIRETREGNTYRLPTSSGHVQLVVDVGRTINKPKYPNIVDRDVIQMKHLPDGTKQIVFKLDDLTSSKVVPTTKPELNQIYVSVVQVLQQRTNFETLSNQADHLISIARLLEAAYFGFQIQDANDNSQELFDKLAGLLVIKPLKSHDDPSDEIVQEKHTTIPHQFGHYASEEDFIEGKSTEKDVKTSKSSRVYARINTLEEIITITEDEEEEETDSSQPAGQARDQTSTFQENEIAEDEDEEFSQNDIVMDDESLPNDVHIEKSTMGPRIPSRVSPSKPKDSNTIIHATYHSEDETESKSQGEETGNTPERDEL</sequence>
<reference evidence="11 12" key="1">
    <citation type="journal article" date="2017" name="Nat. Ecol. Evol.">
        <title>Scallop genome provides insights into evolution of bilaterian karyotype and development.</title>
        <authorList>
            <person name="Wang S."/>
            <person name="Zhang J."/>
            <person name="Jiao W."/>
            <person name="Li J."/>
            <person name="Xun X."/>
            <person name="Sun Y."/>
            <person name="Guo X."/>
            <person name="Huan P."/>
            <person name="Dong B."/>
            <person name="Zhang L."/>
            <person name="Hu X."/>
            <person name="Sun X."/>
            <person name="Wang J."/>
            <person name="Zhao C."/>
            <person name="Wang Y."/>
            <person name="Wang D."/>
            <person name="Huang X."/>
            <person name="Wang R."/>
            <person name="Lv J."/>
            <person name="Li Y."/>
            <person name="Zhang Z."/>
            <person name="Liu B."/>
            <person name="Lu W."/>
            <person name="Hui Y."/>
            <person name="Liang J."/>
            <person name="Zhou Z."/>
            <person name="Hou R."/>
            <person name="Li X."/>
            <person name="Liu Y."/>
            <person name="Li H."/>
            <person name="Ning X."/>
            <person name="Lin Y."/>
            <person name="Zhao L."/>
            <person name="Xing Q."/>
            <person name="Dou J."/>
            <person name="Li Y."/>
            <person name="Mao J."/>
            <person name="Guo H."/>
            <person name="Dou H."/>
            <person name="Li T."/>
            <person name="Mu C."/>
            <person name="Jiang W."/>
            <person name="Fu Q."/>
            <person name="Fu X."/>
            <person name="Miao Y."/>
            <person name="Liu J."/>
            <person name="Yu Q."/>
            <person name="Li R."/>
            <person name="Liao H."/>
            <person name="Li X."/>
            <person name="Kong Y."/>
            <person name="Jiang Z."/>
            <person name="Chourrout D."/>
            <person name="Li R."/>
            <person name="Bao Z."/>
        </authorList>
    </citation>
    <scope>NUCLEOTIDE SEQUENCE [LARGE SCALE GENOMIC DNA]</scope>
    <source>
        <strain evidence="11 12">PY_sf001</strain>
    </source>
</reference>
<dbReference type="InterPro" id="IPR046450">
    <property type="entry name" value="PA_dom_sf"/>
</dbReference>
<gene>
    <name evidence="11" type="ORF">KP79_PYT04543</name>
</gene>
<organism evidence="11 12">
    <name type="scientific">Mizuhopecten yessoensis</name>
    <name type="common">Japanese scallop</name>
    <name type="synonym">Patinopecten yessoensis</name>
    <dbReference type="NCBI Taxonomy" id="6573"/>
    <lineage>
        <taxon>Eukaryota</taxon>
        <taxon>Metazoa</taxon>
        <taxon>Spiralia</taxon>
        <taxon>Lophotrochozoa</taxon>
        <taxon>Mollusca</taxon>
        <taxon>Bivalvia</taxon>
        <taxon>Autobranchia</taxon>
        <taxon>Pteriomorphia</taxon>
        <taxon>Pectinida</taxon>
        <taxon>Pectinoidea</taxon>
        <taxon>Pectinidae</taxon>
        <taxon>Mizuhopecten</taxon>
    </lineage>
</organism>
<evidence type="ECO:0000256" key="2">
    <source>
        <dbReference type="ARBA" id="ARBA00007658"/>
    </source>
</evidence>
<keyword evidence="6" id="KW-0106">Calcium</keyword>
<feature type="active site" description="Proton donor" evidence="5">
    <location>
        <position position="130"/>
    </location>
</feature>
<dbReference type="InterPro" id="IPR003137">
    <property type="entry name" value="PA_domain"/>
</dbReference>
<feature type="region of interest" description="Disordered" evidence="8">
    <location>
        <begin position="1055"/>
        <end position="1165"/>
    </location>
</feature>
<dbReference type="GO" id="GO:0004571">
    <property type="term" value="F:mannosyl-oligosaccharide 1,2-alpha-mannosidase activity"/>
    <property type="evidence" value="ECO:0007669"/>
    <property type="project" value="InterPro"/>
</dbReference>
<comment type="caution">
    <text evidence="11">The sequence shown here is derived from an EMBL/GenBank/DDBJ whole genome shotgun (WGS) entry which is preliminary data.</text>
</comment>
<dbReference type="EMBL" id="NEDP02002575">
    <property type="protein sequence ID" value="OWF50523.1"/>
    <property type="molecule type" value="Genomic_DNA"/>
</dbReference>
<feature type="domain" description="PA" evidence="10">
    <location>
        <begin position="678"/>
        <end position="770"/>
    </location>
</feature>
<dbReference type="GO" id="GO:0016020">
    <property type="term" value="C:membrane"/>
    <property type="evidence" value="ECO:0007669"/>
    <property type="project" value="InterPro"/>
</dbReference>
<feature type="active site" evidence="5">
    <location>
        <position position="387"/>
    </location>
</feature>
<dbReference type="GO" id="GO:0044322">
    <property type="term" value="C:endoplasmic reticulum quality control compartment"/>
    <property type="evidence" value="ECO:0007669"/>
    <property type="project" value="GOC"/>
</dbReference>
<dbReference type="InterPro" id="IPR012341">
    <property type="entry name" value="6hp_glycosidase-like_sf"/>
</dbReference>